<reference evidence="1 2" key="1">
    <citation type="submission" date="2016-08" db="EMBL/GenBank/DDBJ databases">
        <title>New Insights into Marine Group III Euryarchaeota, from dark to light.</title>
        <authorList>
            <person name="Haro-Moreno J.M."/>
            <person name="Rodriguez-Valera F."/>
            <person name="Lopez-Garcia P."/>
            <person name="Moreira D."/>
            <person name="Martin-Cuadrado A.B."/>
        </authorList>
    </citation>
    <scope>NUCLEOTIDE SEQUENCE [LARGE SCALE GENOMIC DNA]</scope>
    <source>
        <strain evidence="1">CG-Epi3</strain>
    </source>
</reference>
<evidence type="ECO:0008006" key="3">
    <source>
        <dbReference type="Google" id="ProtNLM"/>
    </source>
</evidence>
<name>A0A1J5UBR5_9ARCH</name>
<evidence type="ECO:0000313" key="1">
    <source>
        <dbReference type="EMBL" id="OIR23364.1"/>
    </source>
</evidence>
<proteinExistence type="predicted"/>
<comment type="caution">
    <text evidence="1">The sequence shown here is derived from an EMBL/GenBank/DDBJ whole genome shotgun (WGS) entry which is preliminary data.</text>
</comment>
<dbReference type="AlphaFoldDB" id="A0A1J5UBR5"/>
<evidence type="ECO:0000313" key="2">
    <source>
        <dbReference type="Proteomes" id="UP000183138"/>
    </source>
</evidence>
<organism evidence="1 2">
    <name type="scientific">Marine Group III euryarchaeote CG-Epi3</name>
    <dbReference type="NCBI Taxonomy" id="1888997"/>
    <lineage>
        <taxon>Archaea</taxon>
        <taxon>Methanobacteriati</taxon>
        <taxon>Thermoplasmatota</taxon>
        <taxon>Thermoplasmata</taxon>
        <taxon>Candidatus Thermoprofundales</taxon>
    </lineage>
</organism>
<protein>
    <recommendedName>
        <fullName evidence="3">CYTH domain-containing protein</fullName>
    </recommendedName>
</protein>
<gene>
    <name evidence="1" type="ORF">BEU00_00510</name>
</gene>
<dbReference type="EMBL" id="MIYY01000012">
    <property type="protein sequence ID" value="OIR23364.1"/>
    <property type="molecule type" value="Genomic_DNA"/>
</dbReference>
<dbReference type="Proteomes" id="UP000183138">
    <property type="component" value="Unassembled WGS sequence"/>
</dbReference>
<sequence>MVRLPVCFESRTTAASFRKILEQKGYSYKRSTSSKTYTKVSFVIAHERTAMVHRYIIEESELEADIWEENPSSGNVTYIEIRGDNESVKNELLKEFALSLPRKPWEYTFTQRLRNGWFSQGIFRAKSKWEEALNEFT</sequence>
<accession>A0A1J5UBR5</accession>